<dbReference type="Proteomes" id="UP000828941">
    <property type="component" value="Chromosome 10"/>
</dbReference>
<proteinExistence type="predicted"/>
<dbReference type="EMBL" id="CM039435">
    <property type="protein sequence ID" value="KAI4316397.1"/>
    <property type="molecule type" value="Genomic_DNA"/>
</dbReference>
<name>A0ACB9LYS0_BAUVA</name>
<gene>
    <name evidence="1" type="ORF">L6164_024381</name>
</gene>
<evidence type="ECO:0000313" key="2">
    <source>
        <dbReference type="Proteomes" id="UP000828941"/>
    </source>
</evidence>
<sequence>MLSYFSQSSKQILNPSWASVVIEAAARTSTTKMDEKVKSLEAELQHAKEENTTLKLMLEVLSRNYKKLHLHLQEITQTRADQRVIDLSESGLTNNHDHANKRPRIEFPTANKPLQVFVRTHPKDTSLIVKDGYSWRKYGQKVTKDNSSPRAYYRCSMAPSCPVKRKVQRCLRDNSILVATYDGEHNHGPLDDLLKPSSSVLKSSIADSPSPILIDDKEATAIDVALSGWSRTETRQTENSAQQHKNIEEYVGSLIKDPNFTVALAETVACFISNKPKKQALNLNLSLPEE</sequence>
<evidence type="ECO:0000313" key="1">
    <source>
        <dbReference type="EMBL" id="KAI4316397.1"/>
    </source>
</evidence>
<protein>
    <submittedName>
        <fullName evidence="1">Uncharacterized protein</fullName>
    </submittedName>
</protein>
<organism evidence="1 2">
    <name type="scientific">Bauhinia variegata</name>
    <name type="common">Purple orchid tree</name>
    <name type="synonym">Phanera variegata</name>
    <dbReference type="NCBI Taxonomy" id="167791"/>
    <lineage>
        <taxon>Eukaryota</taxon>
        <taxon>Viridiplantae</taxon>
        <taxon>Streptophyta</taxon>
        <taxon>Embryophyta</taxon>
        <taxon>Tracheophyta</taxon>
        <taxon>Spermatophyta</taxon>
        <taxon>Magnoliopsida</taxon>
        <taxon>eudicotyledons</taxon>
        <taxon>Gunneridae</taxon>
        <taxon>Pentapetalae</taxon>
        <taxon>rosids</taxon>
        <taxon>fabids</taxon>
        <taxon>Fabales</taxon>
        <taxon>Fabaceae</taxon>
        <taxon>Cercidoideae</taxon>
        <taxon>Cercideae</taxon>
        <taxon>Bauhiniinae</taxon>
        <taxon>Bauhinia</taxon>
    </lineage>
</organism>
<keyword evidence="2" id="KW-1185">Reference proteome</keyword>
<accession>A0ACB9LYS0</accession>
<reference evidence="1 2" key="1">
    <citation type="journal article" date="2022" name="DNA Res.">
        <title>Chromosomal-level genome assembly of the orchid tree Bauhinia variegata (Leguminosae; Cercidoideae) supports the allotetraploid origin hypothesis of Bauhinia.</title>
        <authorList>
            <person name="Zhong Y."/>
            <person name="Chen Y."/>
            <person name="Zheng D."/>
            <person name="Pang J."/>
            <person name="Liu Y."/>
            <person name="Luo S."/>
            <person name="Meng S."/>
            <person name="Qian L."/>
            <person name="Wei D."/>
            <person name="Dai S."/>
            <person name="Zhou R."/>
        </authorList>
    </citation>
    <scope>NUCLEOTIDE SEQUENCE [LARGE SCALE GENOMIC DNA]</scope>
    <source>
        <strain evidence="1">BV-YZ2020</strain>
    </source>
</reference>
<comment type="caution">
    <text evidence="1">The sequence shown here is derived from an EMBL/GenBank/DDBJ whole genome shotgun (WGS) entry which is preliminary data.</text>
</comment>